<dbReference type="InterPro" id="IPR019885">
    <property type="entry name" value="Tscrpt_reg_HTH_AsnC-type_CS"/>
</dbReference>
<protein>
    <submittedName>
        <fullName evidence="5">Transcriptional regulator, AsnC/Lrp family</fullName>
    </submittedName>
</protein>
<dbReference type="GO" id="GO:0043200">
    <property type="term" value="P:response to amino acid"/>
    <property type="evidence" value="ECO:0007669"/>
    <property type="project" value="TreeGrafter"/>
</dbReference>
<dbReference type="InterPro" id="IPR019888">
    <property type="entry name" value="Tscrpt_reg_AsnC-like"/>
</dbReference>
<dbReference type="PROSITE" id="PS50956">
    <property type="entry name" value="HTH_ASNC_2"/>
    <property type="match status" value="1"/>
</dbReference>
<keyword evidence="6" id="KW-1185">Reference proteome</keyword>
<keyword evidence="2" id="KW-0238">DNA-binding</keyword>
<dbReference type="CDD" id="cd00090">
    <property type="entry name" value="HTH_ARSR"/>
    <property type="match status" value="1"/>
</dbReference>
<reference evidence="5 6" key="1">
    <citation type="journal article" date="2009" name="Appl. Environ. Microbiol.">
        <title>Rhizobium sp. strain NGR234 possesses a remarkable number of secretion systems.</title>
        <authorList>
            <person name="Schmeisser C."/>
            <person name="Liesegang H."/>
            <person name="Krysciak D."/>
            <person name="Bakkou N."/>
            <person name="Le Quere A."/>
            <person name="Wollherr A."/>
            <person name="Heinemeyer I."/>
            <person name="Morgenstern B."/>
            <person name="Pommerening-Roeser A."/>
            <person name="Flores M."/>
            <person name="Palacios R."/>
            <person name="Brenner S."/>
            <person name="Gottschalk G."/>
            <person name="Schmitz R.A."/>
            <person name="Broughton W.J."/>
            <person name="Perret X."/>
            <person name="Strittmatter A.W."/>
            <person name="Streit W.R."/>
        </authorList>
    </citation>
    <scope>NUCLEOTIDE SEQUENCE [LARGE SCALE GENOMIC DNA]</scope>
    <source>
        <strain evidence="6">NBRC 101917 / NGR234</strain>
    </source>
</reference>
<dbReference type="FunFam" id="1.10.10.10:FF:000186">
    <property type="entry name" value="AsnC family transcriptional regulator"/>
    <property type="match status" value="1"/>
</dbReference>
<dbReference type="Proteomes" id="UP000001054">
    <property type="component" value="Chromosome"/>
</dbReference>
<organism evidence="5 6">
    <name type="scientific">Sinorhizobium fredii (strain NBRC 101917 / NGR234)</name>
    <dbReference type="NCBI Taxonomy" id="394"/>
    <lineage>
        <taxon>Bacteria</taxon>
        <taxon>Pseudomonadati</taxon>
        <taxon>Pseudomonadota</taxon>
        <taxon>Alphaproteobacteria</taxon>
        <taxon>Hyphomicrobiales</taxon>
        <taxon>Rhizobiaceae</taxon>
        <taxon>Sinorhizobium/Ensifer group</taxon>
        <taxon>Sinorhizobium</taxon>
    </lineage>
</organism>
<dbReference type="OrthoDB" id="9812082at2"/>
<evidence type="ECO:0000313" key="5">
    <source>
        <dbReference type="EMBL" id="ACP25947.1"/>
    </source>
</evidence>
<dbReference type="Pfam" id="PF13412">
    <property type="entry name" value="HTH_24"/>
    <property type="match status" value="1"/>
</dbReference>
<dbReference type="SUPFAM" id="SSF54909">
    <property type="entry name" value="Dimeric alpha+beta barrel"/>
    <property type="match status" value="1"/>
</dbReference>
<accession>C3MEV6</accession>
<dbReference type="PATRIC" id="fig|394.7.peg.5012"/>
<dbReference type="PRINTS" id="PR00033">
    <property type="entry name" value="HTHASNC"/>
</dbReference>
<keyword evidence="1" id="KW-0805">Transcription regulation</keyword>
<dbReference type="InterPro" id="IPR036388">
    <property type="entry name" value="WH-like_DNA-bd_sf"/>
</dbReference>
<evidence type="ECO:0000259" key="4">
    <source>
        <dbReference type="PROSITE" id="PS50956"/>
    </source>
</evidence>
<dbReference type="InterPro" id="IPR011991">
    <property type="entry name" value="ArsR-like_HTH"/>
</dbReference>
<proteinExistence type="predicted"/>
<dbReference type="PROSITE" id="PS00519">
    <property type="entry name" value="HTH_ASNC_1"/>
    <property type="match status" value="1"/>
</dbReference>
<dbReference type="HOGENOM" id="CLU_091233_0_3_5"/>
<dbReference type="GO" id="GO:0005829">
    <property type="term" value="C:cytosol"/>
    <property type="evidence" value="ECO:0007669"/>
    <property type="project" value="TreeGrafter"/>
</dbReference>
<dbReference type="AlphaFoldDB" id="C3MEV6"/>
<dbReference type="InterPro" id="IPR011008">
    <property type="entry name" value="Dimeric_a/b-barrel"/>
</dbReference>
<dbReference type="KEGG" id="rhi:NGR_c21860"/>
<name>C3MEV6_SINFN</name>
<evidence type="ECO:0000256" key="1">
    <source>
        <dbReference type="ARBA" id="ARBA00023015"/>
    </source>
</evidence>
<dbReference type="EMBL" id="CP001389">
    <property type="protein sequence ID" value="ACP25947.1"/>
    <property type="molecule type" value="Genomic_DNA"/>
</dbReference>
<keyword evidence="3" id="KW-0804">Transcription</keyword>
<sequence length="199" mass="22910">MRRGHGFSPWALRTRLTAKLYQTLGPILAICDHFVLMNATFCRGLSDMTQKIADEMDRRILRELISDARITNNELAERVGLSPSPCLRRLRRLEETGVIRGYTALVDPVVEGWTMTAIATVRLSRQHEDEIVMFEEAIRGWDEVLECHLVTGSRDYVLKVMSAGLEHYERFIKEKIARLKCVASIETSFVMNTIKERRI</sequence>
<dbReference type="Pfam" id="PF01037">
    <property type="entry name" value="AsnC_trans_reg"/>
    <property type="match status" value="1"/>
</dbReference>
<dbReference type="PANTHER" id="PTHR30154:SF34">
    <property type="entry name" value="TRANSCRIPTIONAL REGULATOR AZLB"/>
    <property type="match status" value="1"/>
</dbReference>
<dbReference type="eggNOG" id="COG1522">
    <property type="taxonomic scope" value="Bacteria"/>
</dbReference>
<dbReference type="STRING" id="394.NGR_c21860"/>
<dbReference type="Gene3D" id="1.10.10.10">
    <property type="entry name" value="Winged helix-like DNA-binding domain superfamily/Winged helix DNA-binding domain"/>
    <property type="match status" value="1"/>
</dbReference>
<dbReference type="SMART" id="SM00344">
    <property type="entry name" value="HTH_ASNC"/>
    <property type="match status" value="1"/>
</dbReference>
<evidence type="ECO:0000256" key="2">
    <source>
        <dbReference type="ARBA" id="ARBA00023125"/>
    </source>
</evidence>
<dbReference type="InterPro" id="IPR000485">
    <property type="entry name" value="AsnC-type_HTH_dom"/>
</dbReference>
<dbReference type="SUPFAM" id="SSF46785">
    <property type="entry name" value="Winged helix' DNA-binding domain"/>
    <property type="match status" value="1"/>
</dbReference>
<dbReference type="GO" id="GO:0006355">
    <property type="term" value="P:regulation of DNA-templated transcription"/>
    <property type="evidence" value="ECO:0007669"/>
    <property type="project" value="UniProtKB-ARBA"/>
</dbReference>
<dbReference type="PANTHER" id="PTHR30154">
    <property type="entry name" value="LEUCINE-RESPONSIVE REGULATORY PROTEIN"/>
    <property type="match status" value="1"/>
</dbReference>
<evidence type="ECO:0000313" key="6">
    <source>
        <dbReference type="Proteomes" id="UP000001054"/>
    </source>
</evidence>
<feature type="domain" description="HTH asnC-type" evidence="4">
    <location>
        <begin position="53"/>
        <end position="114"/>
    </location>
</feature>
<dbReference type="InterPro" id="IPR019887">
    <property type="entry name" value="Tscrpt_reg_AsnC/Lrp_C"/>
</dbReference>
<evidence type="ECO:0000256" key="3">
    <source>
        <dbReference type="ARBA" id="ARBA00023163"/>
    </source>
</evidence>
<gene>
    <name evidence="5" type="ordered locus">NGR_c21860</name>
</gene>
<dbReference type="InterPro" id="IPR036390">
    <property type="entry name" value="WH_DNA-bd_sf"/>
</dbReference>
<dbReference type="GO" id="GO:0043565">
    <property type="term" value="F:sequence-specific DNA binding"/>
    <property type="evidence" value="ECO:0007669"/>
    <property type="project" value="InterPro"/>
</dbReference>
<dbReference type="Gene3D" id="3.30.70.920">
    <property type="match status" value="1"/>
</dbReference>